<dbReference type="GO" id="GO:0007131">
    <property type="term" value="P:reciprocal meiotic recombination"/>
    <property type="evidence" value="ECO:0007669"/>
    <property type="project" value="InterPro"/>
</dbReference>
<dbReference type="PANTHER" id="PTHR14305:SF0">
    <property type="entry name" value="E3 UBIQUITIN-PROTEIN LIGASE CCNB1IP1"/>
    <property type="match status" value="1"/>
</dbReference>
<accession>A0A8S9XSM0</accession>
<dbReference type="Proteomes" id="UP000466442">
    <property type="component" value="Linkage Group LG5"/>
</dbReference>
<dbReference type="EMBL" id="WIXP02000005">
    <property type="protein sequence ID" value="KAF6210605.1"/>
    <property type="molecule type" value="Genomic_DNA"/>
</dbReference>
<dbReference type="GO" id="GO:0000795">
    <property type="term" value="C:synaptonemal complex"/>
    <property type="evidence" value="ECO:0007669"/>
    <property type="project" value="InterPro"/>
</dbReference>
<evidence type="ECO:0008006" key="4">
    <source>
        <dbReference type="Google" id="ProtNLM"/>
    </source>
</evidence>
<evidence type="ECO:0000256" key="1">
    <source>
        <dbReference type="SAM" id="Coils"/>
    </source>
</evidence>
<organism evidence="2 3">
    <name type="scientific">Apolygus lucorum</name>
    <name type="common">Small green plant bug</name>
    <name type="synonym">Lygocoris lucorum</name>
    <dbReference type="NCBI Taxonomy" id="248454"/>
    <lineage>
        <taxon>Eukaryota</taxon>
        <taxon>Metazoa</taxon>
        <taxon>Ecdysozoa</taxon>
        <taxon>Arthropoda</taxon>
        <taxon>Hexapoda</taxon>
        <taxon>Insecta</taxon>
        <taxon>Pterygota</taxon>
        <taxon>Neoptera</taxon>
        <taxon>Paraneoptera</taxon>
        <taxon>Hemiptera</taxon>
        <taxon>Heteroptera</taxon>
        <taxon>Panheteroptera</taxon>
        <taxon>Cimicomorpha</taxon>
        <taxon>Miridae</taxon>
        <taxon>Mirini</taxon>
        <taxon>Apolygus</taxon>
    </lineage>
</organism>
<feature type="coiled-coil region" evidence="1">
    <location>
        <begin position="119"/>
        <end position="153"/>
    </location>
</feature>
<protein>
    <recommendedName>
        <fullName evidence="4">RING-type domain-containing protein</fullName>
    </recommendedName>
</protein>
<dbReference type="AlphaFoldDB" id="A0A8S9XSM0"/>
<name>A0A8S9XSM0_APOLU</name>
<proteinExistence type="predicted"/>
<keyword evidence="1" id="KW-0175">Coiled coil</keyword>
<dbReference type="InterPro" id="IPR042448">
    <property type="entry name" value="CCNB1IP1"/>
</dbReference>
<dbReference type="GO" id="GO:0061630">
    <property type="term" value="F:ubiquitin protein ligase activity"/>
    <property type="evidence" value="ECO:0007669"/>
    <property type="project" value="InterPro"/>
</dbReference>
<keyword evidence="3" id="KW-1185">Reference proteome</keyword>
<evidence type="ECO:0000313" key="2">
    <source>
        <dbReference type="EMBL" id="KAF6210605.1"/>
    </source>
</evidence>
<gene>
    <name evidence="2" type="ORF">GE061_013711</name>
</gene>
<sequence length="190" mass="22095">MAKPFMNCNFKNCGAALTKFAWITRCSHVFCDEHGEMFFHKAGAQVRCPACNEVKNRETDLIRNDLNPTDLLISTVRPGKALDFALHACRLWSHQMEYRRRCNTDQVVRKYEGLTLESTVQLQSENKELKNYVQSIEKKLKQTNDELFKIRARLNRYKTAYHACRAFPGTNSNNSAYEQRIQEDRLHSTG</sequence>
<reference evidence="2" key="1">
    <citation type="journal article" date="2021" name="Mol. Ecol. Resour.">
        <title>Apolygus lucorum genome provides insights into omnivorousness and mesophyll feeding.</title>
        <authorList>
            <person name="Liu Y."/>
            <person name="Liu H."/>
            <person name="Wang H."/>
            <person name="Huang T."/>
            <person name="Liu B."/>
            <person name="Yang B."/>
            <person name="Yin L."/>
            <person name="Li B."/>
            <person name="Zhang Y."/>
            <person name="Zhang S."/>
            <person name="Jiang F."/>
            <person name="Zhang X."/>
            <person name="Ren Y."/>
            <person name="Wang B."/>
            <person name="Wang S."/>
            <person name="Lu Y."/>
            <person name="Wu K."/>
            <person name="Fan W."/>
            <person name="Wang G."/>
        </authorList>
    </citation>
    <scope>NUCLEOTIDE SEQUENCE</scope>
    <source>
        <strain evidence="2">12Hb</strain>
    </source>
</reference>
<comment type="caution">
    <text evidence="2">The sequence shown here is derived from an EMBL/GenBank/DDBJ whole genome shotgun (WGS) entry which is preliminary data.</text>
</comment>
<evidence type="ECO:0000313" key="3">
    <source>
        <dbReference type="Proteomes" id="UP000466442"/>
    </source>
</evidence>
<dbReference type="PANTHER" id="PTHR14305">
    <property type="entry name" value="E3 UBIQUITIN-PROTEIN LIGASE CCNB1IP1"/>
    <property type="match status" value="1"/>
</dbReference>
<dbReference type="OrthoDB" id="441210at2759"/>